<accession>A0ABS9ABJ7</accession>
<dbReference type="RefSeq" id="WP_234272687.1">
    <property type="nucleotide sequence ID" value="NZ_JABFTT010000003.1"/>
</dbReference>
<evidence type="ECO:0000256" key="1">
    <source>
        <dbReference type="ARBA" id="ARBA00022679"/>
    </source>
</evidence>
<dbReference type="NCBIfam" id="NF033083">
    <property type="entry name" value="AAC_3_I"/>
    <property type="match status" value="1"/>
</dbReference>
<reference evidence="4 5" key="1">
    <citation type="journal article" date="2021" name="Front. Microbiol.">
        <title>Aerobic Denitrification and Heterotrophic Sulfur Oxidation in the Genus Halomonas Revealed by Six Novel Species Characterizations and Genome-Based Analysis.</title>
        <authorList>
            <person name="Wang L."/>
            <person name="Shao Z."/>
        </authorList>
    </citation>
    <scope>NUCLEOTIDE SEQUENCE [LARGE SCALE GENOMIC DNA]</scope>
    <source>
        <strain evidence="4 5">MCCC 1A11036</strain>
    </source>
</reference>
<dbReference type="PROSITE" id="PS51186">
    <property type="entry name" value="GNAT"/>
    <property type="match status" value="1"/>
</dbReference>
<dbReference type="PANTHER" id="PTHR43877:SF2">
    <property type="entry name" value="AMINOALKYLPHOSPHONATE N-ACETYLTRANSFERASE-RELATED"/>
    <property type="match status" value="1"/>
</dbReference>
<dbReference type="CDD" id="cd04301">
    <property type="entry name" value="NAT_SF"/>
    <property type="match status" value="1"/>
</dbReference>
<dbReference type="InterPro" id="IPR050832">
    <property type="entry name" value="Bact_Acetyltransf"/>
</dbReference>
<dbReference type="InterPro" id="IPR000182">
    <property type="entry name" value="GNAT_dom"/>
</dbReference>
<evidence type="ECO:0000256" key="2">
    <source>
        <dbReference type="ARBA" id="ARBA00023315"/>
    </source>
</evidence>
<dbReference type="Gene3D" id="3.40.630.30">
    <property type="match status" value="1"/>
</dbReference>
<dbReference type="SUPFAM" id="SSF55729">
    <property type="entry name" value="Acyl-CoA N-acyltransferases (Nat)"/>
    <property type="match status" value="1"/>
</dbReference>
<evidence type="ECO:0000259" key="3">
    <source>
        <dbReference type="PROSITE" id="PS51186"/>
    </source>
</evidence>
<keyword evidence="2" id="KW-0012">Acyltransferase</keyword>
<protein>
    <submittedName>
        <fullName evidence="4">AAC(3)-I family aminoglycoside N-acetyltransferase</fullName>
    </submittedName>
</protein>
<feature type="domain" description="N-acetyltransferase" evidence="3">
    <location>
        <begin position="16"/>
        <end position="175"/>
    </location>
</feature>
<dbReference type="Proteomes" id="UP001320122">
    <property type="component" value="Unassembled WGS sequence"/>
</dbReference>
<name>A0ABS9ABJ7_9GAMM</name>
<dbReference type="PANTHER" id="PTHR43877">
    <property type="entry name" value="AMINOALKYLPHOSPHONATE N-ACETYLTRANSFERASE-RELATED-RELATED"/>
    <property type="match status" value="1"/>
</dbReference>
<gene>
    <name evidence="4" type="primary">aac(3)-I</name>
    <name evidence="4" type="ORF">HOP51_04050</name>
</gene>
<dbReference type="InterPro" id="IPR016181">
    <property type="entry name" value="Acyl_CoA_acyltransferase"/>
</dbReference>
<keyword evidence="5" id="KW-1185">Reference proteome</keyword>
<dbReference type="EMBL" id="JABFTT010000003">
    <property type="protein sequence ID" value="MCE8019295.1"/>
    <property type="molecule type" value="Genomic_DNA"/>
</dbReference>
<proteinExistence type="predicted"/>
<keyword evidence="1" id="KW-0808">Transferase</keyword>
<organism evidence="4 5">
    <name type="scientific">Billgrantia zhangzhouensis</name>
    <dbReference type="NCBI Taxonomy" id="2733481"/>
    <lineage>
        <taxon>Bacteria</taxon>
        <taxon>Pseudomonadati</taxon>
        <taxon>Pseudomonadota</taxon>
        <taxon>Gammaproteobacteria</taxon>
        <taxon>Oceanospirillales</taxon>
        <taxon>Halomonadaceae</taxon>
        <taxon>Billgrantia</taxon>
    </lineage>
</organism>
<comment type="caution">
    <text evidence="4">The sequence shown here is derived from an EMBL/GenBank/DDBJ whole genome shotgun (WGS) entry which is preliminary data.</text>
</comment>
<dbReference type="Pfam" id="PF00583">
    <property type="entry name" value="Acetyltransf_1"/>
    <property type="match status" value="1"/>
</dbReference>
<evidence type="ECO:0000313" key="4">
    <source>
        <dbReference type="EMBL" id="MCE8019295.1"/>
    </source>
</evidence>
<evidence type="ECO:0000313" key="5">
    <source>
        <dbReference type="Proteomes" id="UP001320122"/>
    </source>
</evidence>
<sequence length="175" mass="18966">MTSVLNDPDPEATSQVRVQQLSAGDISTLHDLLTVFGDAFGEPDTYGDARPGRAYLERLLGRDSFIALAALKGAKVVGGLAAYELHKFEQERSEIYIYDLAVAEAHRREGIATLLIKRLKTIAAQRGAYVIYVQADLGDTPAIELYSKLGVREDVLHFDIAVPLGTASASAECKT</sequence>